<name>A0A9P6KYJ6_9MICR</name>
<proteinExistence type="predicted"/>
<sequence>MKIPRLKNINSDTLGSLIKQISEYKVEPDVDVEMLYNCSIVEVKCTKIKKLLRNKDPFLKYVLLINNNENILELDLEDAVEISKMLKQIMSTQIAHKSDITHEIVKLCLKKIRTSDIKAYIRILGTLDLNSDHICKLRKFFGYDTIYKAYKSIIGDIYTADYTVNEIGLIMSLLNNEKLCFSQSLDTFRRLNEYVSKEMFDKNLISCCIVLMSIVKYIPNVVTDKQNFLNGMLNYILNIFFERTNFNFYNQRDTDVLLNTIQTLCSVSCVQNSSYKLKIGFIRKCIFNIRQFLDSNSSIYEETMSFIAILRALGTFIDLCYETVSDKDTKKGRFKVVFLGNYNERNDVVSETANYVTSESVEFIDTILTLLTSDFIDDLEKYKLPENVCLGYNDNELAKKRFISAKYSTLDKIANVKKISINRVFFYNDIYAQKHPKYIFCNIDKLKKQISWSDLIILATHSKSKAEYIPLLLDECFIDTSEHLSYVLLFIFSIKDDFDTLLFLTVSLTKLDCFNDTEKYREILIYIYLNYIDEEDVRISKSRIYIIKRILQTPNMIEPFISSLVEDLKKEKREIHKNLYPFLYFLIFNLKKIDDKLFFEIYQYIGSEIKNTVEIEKLKKDLNKTNENSFIEDKVEKIDINREDIVVLRTNKTKHDKTIQKVFSNESLNISLLIHLLVIYKPSEEEINSVYSFDNFWQCVAVCSYFKLEKLPEDFIFKNQFNFVLNCNNKERKQIKMLLEKPKKSKYLKCYKILKRLSKL</sequence>
<dbReference type="OrthoDB" id="2191694at2759"/>
<evidence type="ECO:0000313" key="1">
    <source>
        <dbReference type="EMBL" id="KAF9762425.1"/>
    </source>
</evidence>
<organism evidence="1 2">
    <name type="scientific">Nosema granulosis</name>
    <dbReference type="NCBI Taxonomy" id="83296"/>
    <lineage>
        <taxon>Eukaryota</taxon>
        <taxon>Fungi</taxon>
        <taxon>Fungi incertae sedis</taxon>
        <taxon>Microsporidia</taxon>
        <taxon>Nosematidae</taxon>
        <taxon>Nosema</taxon>
    </lineage>
</organism>
<reference evidence="1 2" key="1">
    <citation type="journal article" date="2020" name="Genome Biol. Evol.">
        <title>Comparative genomics of strictly vertically transmitted, feminizing microsporidia endosymbionts of amphipod crustaceans.</title>
        <authorList>
            <person name="Cormier A."/>
            <person name="Chebbi M.A."/>
            <person name="Giraud I."/>
            <person name="Wattier R."/>
            <person name="Teixeira M."/>
            <person name="Gilbert C."/>
            <person name="Rigaud T."/>
            <person name="Cordaux R."/>
        </authorList>
    </citation>
    <scope>NUCLEOTIDE SEQUENCE [LARGE SCALE GENOMIC DNA]</scope>
    <source>
        <strain evidence="1 2">Ou3-Ou53</strain>
    </source>
</reference>
<comment type="caution">
    <text evidence="1">The sequence shown here is derived from an EMBL/GenBank/DDBJ whole genome shotgun (WGS) entry which is preliminary data.</text>
</comment>
<dbReference type="Proteomes" id="UP000740883">
    <property type="component" value="Unassembled WGS sequence"/>
</dbReference>
<protein>
    <submittedName>
        <fullName evidence="1">Uncharacterized protein</fullName>
    </submittedName>
</protein>
<evidence type="ECO:0000313" key="2">
    <source>
        <dbReference type="Proteomes" id="UP000740883"/>
    </source>
</evidence>
<dbReference type="AlphaFoldDB" id="A0A9P6KYJ6"/>
<gene>
    <name evidence="1" type="ORF">NGRA_2023</name>
</gene>
<accession>A0A9P6KYJ6</accession>
<keyword evidence="2" id="KW-1185">Reference proteome</keyword>
<dbReference type="EMBL" id="SBJO01000173">
    <property type="protein sequence ID" value="KAF9762425.1"/>
    <property type="molecule type" value="Genomic_DNA"/>
</dbReference>